<dbReference type="InterPro" id="IPR003347">
    <property type="entry name" value="JmjC_dom"/>
</dbReference>
<evidence type="ECO:0000256" key="11">
    <source>
        <dbReference type="ARBA" id="ARBA00023242"/>
    </source>
</evidence>
<dbReference type="OrthoDB" id="5876800at2759"/>
<dbReference type="GO" id="GO:0006325">
    <property type="term" value="P:chromatin organization"/>
    <property type="evidence" value="ECO:0007669"/>
    <property type="project" value="UniProtKB-KW"/>
</dbReference>
<evidence type="ECO:0000313" key="14">
    <source>
        <dbReference type="EMBL" id="CAB3378448.1"/>
    </source>
</evidence>
<name>A0A8S1DAJ5_9INSE</name>
<feature type="compositionally biased region" description="Basic and acidic residues" evidence="12">
    <location>
        <begin position="512"/>
        <end position="525"/>
    </location>
</feature>
<keyword evidence="9" id="KW-0805">Transcription regulation</keyword>
<keyword evidence="4" id="KW-0862">Zinc</keyword>
<keyword evidence="2" id="KW-0479">Metal-binding</keyword>
<gene>
    <name evidence="14" type="ORF">CLODIP_2_CD14589</name>
</gene>
<dbReference type="GO" id="GO:0005634">
    <property type="term" value="C:nucleus"/>
    <property type="evidence" value="ECO:0007669"/>
    <property type="project" value="UniProtKB-SubCell"/>
</dbReference>
<keyword evidence="7" id="KW-0560">Oxidoreductase</keyword>
<dbReference type="SUPFAM" id="SSF51197">
    <property type="entry name" value="Clavaminate synthase-like"/>
    <property type="match status" value="1"/>
</dbReference>
<dbReference type="InterPro" id="IPR019786">
    <property type="entry name" value="Zinc_finger_PHD-type_CS"/>
</dbReference>
<evidence type="ECO:0000256" key="4">
    <source>
        <dbReference type="ARBA" id="ARBA00022833"/>
    </source>
</evidence>
<evidence type="ECO:0000256" key="10">
    <source>
        <dbReference type="ARBA" id="ARBA00023163"/>
    </source>
</evidence>
<feature type="compositionally biased region" description="Polar residues" evidence="12">
    <location>
        <begin position="841"/>
        <end position="853"/>
    </location>
</feature>
<feature type="region of interest" description="Disordered" evidence="12">
    <location>
        <begin position="818"/>
        <end position="856"/>
    </location>
</feature>
<protein>
    <recommendedName>
        <fullName evidence="13">JmjC domain-containing protein</fullName>
    </recommendedName>
</protein>
<keyword evidence="5" id="KW-0156">Chromatin regulator</keyword>
<feature type="compositionally biased region" description="Basic and acidic residues" evidence="12">
    <location>
        <begin position="796"/>
        <end position="810"/>
    </location>
</feature>
<dbReference type="Gene3D" id="2.60.120.650">
    <property type="entry name" value="Cupin"/>
    <property type="match status" value="1"/>
</dbReference>
<evidence type="ECO:0000256" key="3">
    <source>
        <dbReference type="ARBA" id="ARBA00022771"/>
    </source>
</evidence>
<evidence type="ECO:0000313" key="15">
    <source>
        <dbReference type="Proteomes" id="UP000494165"/>
    </source>
</evidence>
<dbReference type="SUPFAM" id="SSF57903">
    <property type="entry name" value="FYVE/PHD zinc finger"/>
    <property type="match status" value="1"/>
</dbReference>
<dbReference type="EMBL" id="CADEPI010000164">
    <property type="protein sequence ID" value="CAB3378448.1"/>
    <property type="molecule type" value="Genomic_DNA"/>
</dbReference>
<organism evidence="14 15">
    <name type="scientific">Cloeon dipterum</name>
    <dbReference type="NCBI Taxonomy" id="197152"/>
    <lineage>
        <taxon>Eukaryota</taxon>
        <taxon>Metazoa</taxon>
        <taxon>Ecdysozoa</taxon>
        <taxon>Arthropoda</taxon>
        <taxon>Hexapoda</taxon>
        <taxon>Insecta</taxon>
        <taxon>Pterygota</taxon>
        <taxon>Palaeoptera</taxon>
        <taxon>Ephemeroptera</taxon>
        <taxon>Pisciforma</taxon>
        <taxon>Baetidae</taxon>
        <taxon>Cloeon</taxon>
    </lineage>
</organism>
<evidence type="ECO:0000256" key="1">
    <source>
        <dbReference type="ARBA" id="ARBA00004123"/>
    </source>
</evidence>
<keyword evidence="8" id="KW-0408">Iron</keyword>
<dbReference type="Pfam" id="PF17811">
    <property type="entry name" value="JHD"/>
    <property type="match status" value="1"/>
</dbReference>
<keyword evidence="15" id="KW-1185">Reference proteome</keyword>
<dbReference type="GO" id="GO:0051213">
    <property type="term" value="F:dioxygenase activity"/>
    <property type="evidence" value="ECO:0007669"/>
    <property type="project" value="UniProtKB-KW"/>
</dbReference>
<proteinExistence type="predicted"/>
<dbReference type="Proteomes" id="UP000494165">
    <property type="component" value="Unassembled WGS sequence"/>
</dbReference>
<dbReference type="InterPro" id="IPR050690">
    <property type="entry name" value="JHDM1_Histone_Demethylase"/>
</dbReference>
<evidence type="ECO:0000259" key="13">
    <source>
        <dbReference type="PROSITE" id="PS51184"/>
    </source>
</evidence>
<feature type="domain" description="JmjC" evidence="13">
    <location>
        <begin position="199"/>
        <end position="358"/>
    </location>
</feature>
<sequence length="900" mass="101556">MATTTESCFWCGLNFQDEFVVKCGACANSYHCRCVDTLEVVAQDFRDYHCSQCVALVGPTIYKDPANYHRHDRYEVGAENLPTQSGTPQFISELKTRIFCSAGEIVKLVNGTDFNVNYLSEIGFMNPILLEPAESIEGFRMVPTNFDFPNVPHVLDGNKEITAICCTSQSATRLTVNEFVKYYISGDRRRILNVLSLEYNYTELNKLVLAPLVIRQMDWRNSVVSASEWPQTFDDRPVNNCLIMSVADCYTDFHMDFGGSSVWYHLLKGEKVFYLIPPTQPNRAMYQRWLNSPKRLEMFFADQVEKCYQFVLRAGQTLVLPGGWIHAVLTMQDSIMFGGNFLTDFNIELQLSAYAIEMASHTPASFCFPNFEGLHWFAADSITSRLRLMHQNGLKCPDYLLRGVKALNTHLKVWKNKDTQKGRNVSVPEPLDGANVLRELNKAIRNAERLINTLNPPKPERESKRMKKKPIDKDFVDLSQPLSAKVTQERISLKVISNKMDFASETSSFDHYPSEQKEEPIPEMKAERVSSLKLRFTLGDKPLAETCVPTVKVKEPRDPYAFDASDEDQLKIDERPKKIRKSDKKTPMEEELEHPVFLQDAVLAPVETVGTLELGGEVDVVAYVDPSKSRSSKESKGSKKRKKEKSEKLFIKPETPKILLKPPPKPQETISLGTVLPTIGRMQLLVNERPSKPQQPILHHQPAAVIATAQKPSAAAIAPVHGPLLKFNLRLLEKRSRAPVAEEPAEEPTTNVHQDDDYVYPPLDGSDDEDFVFKPRGRRKMDEAWNPKARVGPVVPKKDRPIREGTKKQAVEKGLEAAAAKRAGQPAAKRAYIRKKPRQVPKSSSPEVNTTTVHGPGNLVIAPIVSAVKKQDKAKKPKKGMKTPKQRLGKILKIHRMNLN</sequence>
<feature type="region of interest" description="Disordered" evidence="12">
    <location>
        <begin position="506"/>
        <end position="525"/>
    </location>
</feature>
<keyword evidence="6" id="KW-0223">Dioxygenase</keyword>
<feature type="compositionally biased region" description="Basic and acidic residues" evidence="12">
    <location>
        <begin position="627"/>
        <end position="637"/>
    </location>
</feature>
<dbReference type="PANTHER" id="PTHR23123">
    <property type="entry name" value="PHD/F-BOX CONTAINING PROTEIN"/>
    <property type="match status" value="1"/>
</dbReference>
<evidence type="ECO:0000256" key="7">
    <source>
        <dbReference type="ARBA" id="ARBA00023002"/>
    </source>
</evidence>
<evidence type="ECO:0000256" key="5">
    <source>
        <dbReference type="ARBA" id="ARBA00022853"/>
    </source>
</evidence>
<evidence type="ECO:0000256" key="8">
    <source>
        <dbReference type="ARBA" id="ARBA00023004"/>
    </source>
</evidence>
<dbReference type="CDD" id="cd15489">
    <property type="entry name" value="PHD_SF"/>
    <property type="match status" value="1"/>
</dbReference>
<dbReference type="PROSITE" id="PS01359">
    <property type="entry name" value="ZF_PHD_1"/>
    <property type="match status" value="1"/>
</dbReference>
<feature type="region of interest" description="Disordered" evidence="12">
    <location>
        <begin position="627"/>
        <end position="671"/>
    </location>
</feature>
<dbReference type="AlphaFoldDB" id="A0A8S1DAJ5"/>
<dbReference type="InterPro" id="IPR011011">
    <property type="entry name" value="Znf_FYVE_PHD"/>
</dbReference>
<comment type="subcellular location">
    <subcellularLocation>
        <location evidence="1">Nucleus</location>
    </subcellularLocation>
</comment>
<feature type="region of interest" description="Disordered" evidence="12">
    <location>
        <begin position="791"/>
        <end position="810"/>
    </location>
</feature>
<feature type="region of interest" description="Disordered" evidence="12">
    <location>
        <begin position="738"/>
        <end position="757"/>
    </location>
</feature>
<dbReference type="Gene3D" id="1.20.58.1360">
    <property type="match status" value="1"/>
</dbReference>
<keyword evidence="11" id="KW-0539">Nucleus</keyword>
<evidence type="ECO:0000256" key="2">
    <source>
        <dbReference type="ARBA" id="ARBA00022723"/>
    </source>
</evidence>
<reference evidence="14 15" key="1">
    <citation type="submission" date="2020-04" db="EMBL/GenBank/DDBJ databases">
        <authorList>
            <person name="Alioto T."/>
            <person name="Alioto T."/>
            <person name="Gomez Garrido J."/>
        </authorList>
    </citation>
    <scope>NUCLEOTIDE SEQUENCE [LARGE SCALE GENOMIC DNA]</scope>
</reference>
<accession>A0A8S1DAJ5</accession>
<evidence type="ECO:0000256" key="6">
    <source>
        <dbReference type="ARBA" id="ARBA00022964"/>
    </source>
</evidence>
<evidence type="ECO:0000256" key="9">
    <source>
        <dbReference type="ARBA" id="ARBA00023015"/>
    </source>
</evidence>
<dbReference type="PROSITE" id="PS51184">
    <property type="entry name" value="JMJC"/>
    <property type="match status" value="1"/>
</dbReference>
<dbReference type="InterPro" id="IPR041070">
    <property type="entry name" value="JHD"/>
</dbReference>
<keyword evidence="10" id="KW-0804">Transcription</keyword>
<dbReference type="Pfam" id="PF02373">
    <property type="entry name" value="JmjC"/>
    <property type="match status" value="1"/>
</dbReference>
<feature type="compositionally biased region" description="Basic and acidic residues" evidence="12">
    <location>
        <begin position="644"/>
        <end position="655"/>
    </location>
</feature>
<comment type="caution">
    <text evidence="14">The sequence shown here is derived from an EMBL/GenBank/DDBJ whole genome shotgun (WGS) entry which is preliminary data.</text>
</comment>
<dbReference type="GO" id="GO:0008270">
    <property type="term" value="F:zinc ion binding"/>
    <property type="evidence" value="ECO:0007669"/>
    <property type="project" value="UniProtKB-KW"/>
</dbReference>
<dbReference type="SMART" id="SM00558">
    <property type="entry name" value="JmjC"/>
    <property type="match status" value="1"/>
</dbReference>
<evidence type="ECO:0000256" key="12">
    <source>
        <dbReference type="SAM" id="MobiDB-lite"/>
    </source>
</evidence>
<keyword evidence="3" id="KW-0863">Zinc-finger</keyword>
<feature type="region of interest" description="Disordered" evidence="12">
    <location>
        <begin position="561"/>
        <end position="590"/>
    </location>
</feature>
<feature type="compositionally biased region" description="Low complexity" evidence="12">
    <location>
        <begin position="818"/>
        <end position="830"/>
    </location>
</feature>